<name>A0ABX7G1C4_9GAMM</name>
<dbReference type="EMBL" id="CP069213">
    <property type="protein sequence ID" value="QRH01125.1"/>
    <property type="molecule type" value="Genomic_DNA"/>
</dbReference>
<dbReference type="Proteomes" id="UP000596252">
    <property type="component" value="Chromosome"/>
</dbReference>
<evidence type="ECO:0000313" key="2">
    <source>
        <dbReference type="Proteomes" id="UP000596252"/>
    </source>
</evidence>
<proteinExistence type="predicted"/>
<organism evidence="1 2">
    <name type="scientific">Shewanella litorisediminis</name>
    <dbReference type="NCBI Taxonomy" id="1173586"/>
    <lineage>
        <taxon>Bacteria</taxon>
        <taxon>Pseudomonadati</taxon>
        <taxon>Pseudomonadota</taxon>
        <taxon>Gammaproteobacteria</taxon>
        <taxon>Alteromonadales</taxon>
        <taxon>Shewanellaceae</taxon>
        <taxon>Shewanella</taxon>
    </lineage>
</organism>
<sequence>MFPNGLWPSMGVVGDDKPGPVGARYLMAYHIRVQECGRIKGIAEGKMVQKAPDKAGCLTGNQAVTLVEYAVIFSVIQSI</sequence>
<evidence type="ECO:0000313" key="1">
    <source>
        <dbReference type="EMBL" id="QRH01125.1"/>
    </source>
</evidence>
<gene>
    <name evidence="1" type="ORF">JQC75_14850</name>
</gene>
<reference evidence="1 2" key="1">
    <citation type="journal article" date="2012" name="Antonie Van Leeuwenhoek">
        <title>Shewanella litorisediminis sp. nov., a gammaproteobacterium isolated from a tidal flat sediment.</title>
        <authorList>
            <person name="Lee M.H."/>
            <person name="Yoon J.H."/>
        </authorList>
    </citation>
    <scope>NUCLEOTIDE SEQUENCE [LARGE SCALE GENOMIC DNA]</scope>
    <source>
        <strain evidence="1 2">SMK1-12</strain>
    </source>
</reference>
<dbReference type="RefSeq" id="WP_203324816.1">
    <property type="nucleotide sequence ID" value="NZ_CP069213.1"/>
</dbReference>
<keyword evidence="2" id="KW-1185">Reference proteome</keyword>
<protein>
    <submittedName>
        <fullName evidence="1">Uncharacterized protein</fullName>
    </submittedName>
</protein>
<accession>A0ABX7G1C4</accession>